<dbReference type="InterPro" id="IPR027417">
    <property type="entry name" value="P-loop_NTPase"/>
</dbReference>
<keyword evidence="2" id="KW-0067">ATP-binding</keyword>
<sequence>MNINVAPSAQANAYAAFLARKAILDPPTGLTEIPDLPSVLFPFQRDIVRWALKRGRAALFAGTGLGKSFMELAWGQAVNSATQGDILHFAPLAVSAQMVREAEKFGIPARHVRSQSDIGPGINVTNYQKIDAFDLSQFSGVILDESSILKSETGHYRNELVEACHGIPFRLAATATPAPNDFMELGNHAEFLGIMSYSDMLATFFTHDGGETQKWRLKGHAENDFWRWMASWAVMLRKPSDLGYDDGAYLLPALHQIHHTVSAPVSTDDLVGGRASTLQERIKARRDSVEDRVAFAAAMTPSDRPFVWWCNLNAESEALTKAIPGAVEVRGSDKEDVKERKLIDFSEGRIRVLVTKPSIAGFGMNWQHCADTGFVGLNDSFEQIYQAVRRFYRFGQQNEVTAHFIAAETEGAVVANLKRKEADADRMAAAMVLHTANIIKQAINAQAREKASYDPKIPMQIPSWLGGAA</sequence>
<reference evidence="2 4" key="1">
    <citation type="submission" date="2020-04" db="EMBL/GenBank/DDBJ databases">
        <title>FDA dAtabase for Regulatory Grade micrObial Sequences (FDA-ARGOS): Supporting development and validation of Infectious Disease Dx tests.</title>
        <authorList>
            <person name="Sciortino C."/>
            <person name="Tallon L."/>
            <person name="Sadzewicz L."/>
            <person name="Vavikolanu K."/>
            <person name="Mehta A."/>
            <person name="Aluvathingal J."/>
            <person name="Nadendla S."/>
            <person name="Nandy P."/>
            <person name="Geyer C."/>
            <person name="Yan Y."/>
            <person name="Sichtig H."/>
        </authorList>
    </citation>
    <scope>NUCLEOTIDE SEQUENCE [LARGE SCALE GENOMIC DNA]</scope>
    <source>
        <strain evidence="2 4">FDAARGOS_633</strain>
    </source>
</reference>
<dbReference type="InterPro" id="IPR014001">
    <property type="entry name" value="Helicase_ATP-bd"/>
</dbReference>
<protein>
    <submittedName>
        <fullName evidence="2">Helicase</fullName>
    </submittedName>
</protein>
<dbReference type="GO" id="GO:0004386">
    <property type="term" value="F:helicase activity"/>
    <property type="evidence" value="ECO:0007669"/>
    <property type="project" value="UniProtKB-KW"/>
</dbReference>
<evidence type="ECO:0000313" key="3">
    <source>
        <dbReference type="EMBL" id="QIX21435.1"/>
    </source>
</evidence>
<dbReference type="AlphaFoldDB" id="A0A6H0ZLY6"/>
<dbReference type="Gene3D" id="3.40.50.300">
    <property type="entry name" value="P-loop containing nucleotide triphosphate hydrolases"/>
    <property type="match status" value="2"/>
</dbReference>
<accession>A0A6H0ZLY6</accession>
<evidence type="ECO:0000259" key="1">
    <source>
        <dbReference type="SMART" id="SM00487"/>
    </source>
</evidence>
<gene>
    <name evidence="2" type="ORF">FOB41_06435</name>
    <name evidence="3" type="ORF">FOB41_09960</name>
</gene>
<keyword evidence="2" id="KW-0547">Nucleotide-binding</keyword>
<dbReference type="RefSeq" id="WP_136882738.1">
    <property type="nucleotide sequence ID" value="NZ_CP050898.1"/>
</dbReference>
<keyword evidence="2" id="KW-0378">Hydrolase</keyword>
<dbReference type="EMBL" id="CP050898">
    <property type="protein sequence ID" value="QIX21435.1"/>
    <property type="molecule type" value="Genomic_DNA"/>
</dbReference>
<proteinExistence type="predicted"/>
<organism evidence="2 4">
    <name type="scientific">Agrobacterium pusense</name>
    <dbReference type="NCBI Taxonomy" id="648995"/>
    <lineage>
        <taxon>Bacteria</taxon>
        <taxon>Pseudomonadati</taxon>
        <taxon>Pseudomonadota</taxon>
        <taxon>Alphaproteobacteria</taxon>
        <taxon>Hyphomicrobiales</taxon>
        <taxon>Rhizobiaceae</taxon>
        <taxon>Rhizobium/Agrobacterium group</taxon>
        <taxon>Agrobacterium</taxon>
    </lineage>
</organism>
<evidence type="ECO:0000313" key="2">
    <source>
        <dbReference type="EMBL" id="QIX20790.1"/>
    </source>
</evidence>
<dbReference type="EMBL" id="CP050898">
    <property type="protein sequence ID" value="QIX20790.1"/>
    <property type="molecule type" value="Genomic_DNA"/>
</dbReference>
<dbReference type="Proteomes" id="UP000500870">
    <property type="component" value="Chromosome 1"/>
</dbReference>
<keyword evidence="2" id="KW-0347">Helicase</keyword>
<dbReference type="SUPFAM" id="SSF52540">
    <property type="entry name" value="P-loop containing nucleoside triphosphate hydrolases"/>
    <property type="match status" value="2"/>
</dbReference>
<evidence type="ECO:0000313" key="4">
    <source>
        <dbReference type="Proteomes" id="UP000500870"/>
    </source>
</evidence>
<name>A0A6H0ZLY6_9HYPH</name>
<dbReference type="SMART" id="SM00487">
    <property type="entry name" value="DEXDc"/>
    <property type="match status" value="1"/>
</dbReference>
<feature type="domain" description="Helicase ATP-binding" evidence="1">
    <location>
        <begin position="36"/>
        <end position="208"/>
    </location>
</feature>